<name>A0ABN0SLZ6_9MICO</name>
<keyword evidence="2" id="KW-0012">Acyltransferase</keyword>
<sequence>MSGVGADTPRSGFGDVAPHTIDIAGRRFTIRRAERADLRALVGLLRDDVLGTAREQADDDLSAYERAFDLITADPHQLLVSVEENGAATVGRPTEDGGAAEVLPVAADEPTEPPIVGTLQLSLIPGLSRAGTTRLQIEAVRIGEPAQGIGLGGAVFAWAHERGRAAGARLAQLTTDKSRADAQRFYARLGYTASHEGLKLDLSPDA</sequence>
<reference evidence="4 5" key="1">
    <citation type="submission" date="2024-01" db="EMBL/GenBank/DDBJ databases">
        <title>Characterization of antibiotic resistant novel bacterial strains and their environmental applications.</title>
        <authorList>
            <person name="Manzoor S."/>
            <person name="Abbas S."/>
            <person name="Arshad M."/>
            <person name="Ahmed I."/>
        </authorList>
    </citation>
    <scope>NUCLEOTIDE SEQUENCE [LARGE SCALE GENOMIC DNA]</scope>
    <source>
        <strain evidence="4 5">NCCP-602</strain>
    </source>
</reference>
<organism evidence="4 5">
    <name type="scientific">Brevibacterium metallidurans</name>
    <dbReference type="NCBI Taxonomy" id="1482676"/>
    <lineage>
        <taxon>Bacteria</taxon>
        <taxon>Bacillati</taxon>
        <taxon>Actinomycetota</taxon>
        <taxon>Actinomycetes</taxon>
        <taxon>Micrococcales</taxon>
        <taxon>Brevibacteriaceae</taxon>
        <taxon>Brevibacterium</taxon>
    </lineage>
</organism>
<dbReference type="Pfam" id="PF00583">
    <property type="entry name" value="Acetyltransf_1"/>
    <property type="match status" value="1"/>
</dbReference>
<dbReference type="InterPro" id="IPR016181">
    <property type="entry name" value="Acyl_CoA_acyltransferase"/>
</dbReference>
<protein>
    <submittedName>
        <fullName evidence="4">GNAT family N-acetyltransferase</fullName>
    </submittedName>
</protein>
<dbReference type="PANTHER" id="PTHR43877">
    <property type="entry name" value="AMINOALKYLPHOSPHONATE N-ACETYLTRANSFERASE-RELATED-RELATED"/>
    <property type="match status" value="1"/>
</dbReference>
<evidence type="ECO:0000256" key="2">
    <source>
        <dbReference type="ARBA" id="ARBA00023315"/>
    </source>
</evidence>
<accession>A0ABN0SLZ6</accession>
<comment type="caution">
    <text evidence="4">The sequence shown here is derived from an EMBL/GenBank/DDBJ whole genome shotgun (WGS) entry which is preliminary data.</text>
</comment>
<keyword evidence="5" id="KW-1185">Reference proteome</keyword>
<feature type="domain" description="N-acetyltransferase" evidence="3">
    <location>
        <begin position="28"/>
        <end position="206"/>
    </location>
</feature>
<evidence type="ECO:0000259" key="3">
    <source>
        <dbReference type="PROSITE" id="PS51186"/>
    </source>
</evidence>
<keyword evidence="1" id="KW-0808">Transferase</keyword>
<dbReference type="SUPFAM" id="SSF55729">
    <property type="entry name" value="Acyl-CoA N-acyltransferases (Nat)"/>
    <property type="match status" value="1"/>
</dbReference>
<dbReference type="Gene3D" id="3.40.630.30">
    <property type="match status" value="1"/>
</dbReference>
<evidence type="ECO:0000313" key="4">
    <source>
        <dbReference type="EMBL" id="GAA0035432.1"/>
    </source>
</evidence>
<dbReference type="EMBL" id="BAAAAF010000004">
    <property type="protein sequence ID" value="GAA0035432.1"/>
    <property type="molecule type" value="Genomic_DNA"/>
</dbReference>
<dbReference type="InterPro" id="IPR000182">
    <property type="entry name" value="GNAT_dom"/>
</dbReference>
<dbReference type="PROSITE" id="PS51186">
    <property type="entry name" value="GNAT"/>
    <property type="match status" value="1"/>
</dbReference>
<gene>
    <name evidence="4" type="ORF">NCCP602_13930</name>
</gene>
<dbReference type="Proteomes" id="UP001498238">
    <property type="component" value="Unassembled WGS sequence"/>
</dbReference>
<dbReference type="InterPro" id="IPR050832">
    <property type="entry name" value="Bact_Acetyltransf"/>
</dbReference>
<proteinExistence type="predicted"/>
<evidence type="ECO:0000256" key="1">
    <source>
        <dbReference type="ARBA" id="ARBA00022679"/>
    </source>
</evidence>
<evidence type="ECO:0000313" key="5">
    <source>
        <dbReference type="Proteomes" id="UP001498238"/>
    </source>
</evidence>